<dbReference type="InterPro" id="IPR025287">
    <property type="entry name" value="WAK_GUB"/>
</dbReference>
<dbReference type="PANTHER" id="PTHR33138:SF75">
    <property type="entry name" value="WALL-ASSOCIATED RECEPTOR KINASE GALACTURONAN-BINDING DOMAIN-CONTAINING PROTEIN"/>
    <property type="match status" value="1"/>
</dbReference>
<name>A0AAV5LSF5_9ROSI</name>
<sequence>MVSFPIRSSSSHLNDPFHLPLSSFVLSNPSPPPPSTLLSTTRGVDERFSSCSSSFKCGKLSSIGYPFWKNDQPDYCGHPGFTLEDCKQEDITITILFQKHHVLDINQDIQILKIARMDFSKRICPDIFLNTSMDSGLFSCTLNDKNATLLYDCATTSDPNKQSKDQFRCPVDKIPRDAYFVSPNTRLGNEEFRRSSNISVVIPVMEMEVKRFVNHELSVGQKVNQMGFNLLEKKMGLDFALSHGFDVEYNISVVLCDRCEKLDGICEISSNSV</sequence>
<keyword evidence="8" id="KW-1185">Reference proteome</keyword>
<dbReference type="GO" id="GO:0016020">
    <property type="term" value="C:membrane"/>
    <property type="evidence" value="ECO:0007669"/>
    <property type="project" value="UniProtKB-SubCell"/>
</dbReference>
<accession>A0AAV5LSF5</accession>
<dbReference type="PANTHER" id="PTHR33138">
    <property type="entry name" value="OS01G0690200 PROTEIN"/>
    <property type="match status" value="1"/>
</dbReference>
<organism evidence="7 8">
    <name type="scientific">Rubroshorea leprosula</name>
    <dbReference type="NCBI Taxonomy" id="152421"/>
    <lineage>
        <taxon>Eukaryota</taxon>
        <taxon>Viridiplantae</taxon>
        <taxon>Streptophyta</taxon>
        <taxon>Embryophyta</taxon>
        <taxon>Tracheophyta</taxon>
        <taxon>Spermatophyta</taxon>
        <taxon>Magnoliopsida</taxon>
        <taxon>eudicotyledons</taxon>
        <taxon>Gunneridae</taxon>
        <taxon>Pentapetalae</taxon>
        <taxon>rosids</taxon>
        <taxon>malvids</taxon>
        <taxon>Malvales</taxon>
        <taxon>Dipterocarpaceae</taxon>
        <taxon>Rubroshorea</taxon>
    </lineage>
</organism>
<dbReference type="GO" id="GO:0030247">
    <property type="term" value="F:polysaccharide binding"/>
    <property type="evidence" value="ECO:0007669"/>
    <property type="project" value="InterPro"/>
</dbReference>
<feature type="domain" description="Wall-associated receptor kinase galacturonan-binding" evidence="6">
    <location>
        <begin position="51"/>
        <end position="116"/>
    </location>
</feature>
<keyword evidence="4" id="KW-1133">Transmembrane helix</keyword>
<dbReference type="EMBL" id="BPVZ01000134">
    <property type="protein sequence ID" value="GKV39472.1"/>
    <property type="molecule type" value="Genomic_DNA"/>
</dbReference>
<dbReference type="Pfam" id="PF13947">
    <property type="entry name" value="GUB_WAK_bind"/>
    <property type="match status" value="1"/>
</dbReference>
<keyword evidence="2" id="KW-0812">Transmembrane</keyword>
<dbReference type="Proteomes" id="UP001054252">
    <property type="component" value="Unassembled WGS sequence"/>
</dbReference>
<gene>
    <name evidence="7" type="ORF">SLEP1_g47230</name>
</gene>
<proteinExistence type="predicted"/>
<evidence type="ECO:0000256" key="4">
    <source>
        <dbReference type="ARBA" id="ARBA00022989"/>
    </source>
</evidence>
<evidence type="ECO:0000313" key="8">
    <source>
        <dbReference type="Proteomes" id="UP001054252"/>
    </source>
</evidence>
<evidence type="ECO:0000313" key="7">
    <source>
        <dbReference type="EMBL" id="GKV39472.1"/>
    </source>
</evidence>
<evidence type="ECO:0000256" key="3">
    <source>
        <dbReference type="ARBA" id="ARBA00022729"/>
    </source>
</evidence>
<evidence type="ECO:0000256" key="2">
    <source>
        <dbReference type="ARBA" id="ARBA00022692"/>
    </source>
</evidence>
<dbReference type="AlphaFoldDB" id="A0AAV5LSF5"/>
<evidence type="ECO:0000256" key="5">
    <source>
        <dbReference type="ARBA" id="ARBA00023136"/>
    </source>
</evidence>
<evidence type="ECO:0000259" key="6">
    <source>
        <dbReference type="Pfam" id="PF13947"/>
    </source>
</evidence>
<reference evidence="7 8" key="1">
    <citation type="journal article" date="2021" name="Commun. Biol.">
        <title>The genome of Shorea leprosula (Dipterocarpaceae) highlights the ecological relevance of drought in aseasonal tropical rainforests.</title>
        <authorList>
            <person name="Ng K.K.S."/>
            <person name="Kobayashi M.J."/>
            <person name="Fawcett J.A."/>
            <person name="Hatakeyama M."/>
            <person name="Paape T."/>
            <person name="Ng C.H."/>
            <person name="Ang C.C."/>
            <person name="Tnah L.H."/>
            <person name="Lee C.T."/>
            <person name="Nishiyama T."/>
            <person name="Sese J."/>
            <person name="O'Brien M.J."/>
            <person name="Copetti D."/>
            <person name="Mohd Noor M.I."/>
            <person name="Ong R.C."/>
            <person name="Putra M."/>
            <person name="Sireger I.Z."/>
            <person name="Indrioko S."/>
            <person name="Kosugi Y."/>
            <person name="Izuno A."/>
            <person name="Isagi Y."/>
            <person name="Lee S.L."/>
            <person name="Shimizu K.K."/>
        </authorList>
    </citation>
    <scope>NUCLEOTIDE SEQUENCE [LARGE SCALE GENOMIC DNA]</scope>
    <source>
        <strain evidence="7">214</strain>
    </source>
</reference>
<keyword evidence="5" id="KW-0472">Membrane</keyword>
<keyword evidence="3" id="KW-0732">Signal</keyword>
<comment type="caution">
    <text evidence="7">The sequence shown here is derived from an EMBL/GenBank/DDBJ whole genome shotgun (WGS) entry which is preliminary data.</text>
</comment>
<comment type="subcellular location">
    <subcellularLocation>
        <location evidence="1">Membrane</location>
        <topology evidence="1">Single-pass membrane protein</topology>
    </subcellularLocation>
</comment>
<protein>
    <recommendedName>
        <fullName evidence="6">Wall-associated receptor kinase galacturonan-binding domain-containing protein</fullName>
    </recommendedName>
</protein>
<evidence type="ECO:0000256" key="1">
    <source>
        <dbReference type="ARBA" id="ARBA00004167"/>
    </source>
</evidence>